<proteinExistence type="predicted"/>
<evidence type="ECO:0000313" key="2">
    <source>
        <dbReference type="EMBL" id="EYC17524.1"/>
    </source>
</evidence>
<dbReference type="AlphaFoldDB" id="A0A016UQ44"/>
<accession>A0A016UQ44</accession>
<evidence type="ECO:0000256" key="1">
    <source>
        <dbReference type="SAM" id="MobiDB-lite"/>
    </source>
</evidence>
<comment type="caution">
    <text evidence="2">The sequence shown here is derived from an EMBL/GenBank/DDBJ whole genome shotgun (WGS) entry which is preliminary data.</text>
</comment>
<protein>
    <submittedName>
        <fullName evidence="2">Uncharacterized protein</fullName>
    </submittedName>
</protein>
<reference evidence="3" key="1">
    <citation type="journal article" date="2015" name="Nat. Genet.">
        <title>The genome and transcriptome of the zoonotic hookworm Ancylostoma ceylanicum identify infection-specific gene families.</title>
        <authorList>
            <person name="Schwarz E.M."/>
            <person name="Hu Y."/>
            <person name="Antoshechkin I."/>
            <person name="Miller M.M."/>
            <person name="Sternberg P.W."/>
            <person name="Aroian R.V."/>
        </authorList>
    </citation>
    <scope>NUCLEOTIDE SEQUENCE</scope>
    <source>
        <strain evidence="3">HY135</strain>
    </source>
</reference>
<dbReference type="Proteomes" id="UP000024635">
    <property type="component" value="Unassembled WGS sequence"/>
</dbReference>
<evidence type="ECO:0000313" key="3">
    <source>
        <dbReference type="Proteomes" id="UP000024635"/>
    </source>
</evidence>
<dbReference type="EMBL" id="JARK01001366">
    <property type="protein sequence ID" value="EYC17524.1"/>
    <property type="molecule type" value="Genomic_DNA"/>
</dbReference>
<feature type="region of interest" description="Disordered" evidence="1">
    <location>
        <begin position="1"/>
        <end position="24"/>
    </location>
</feature>
<organism evidence="2 3">
    <name type="scientific">Ancylostoma ceylanicum</name>
    <dbReference type="NCBI Taxonomy" id="53326"/>
    <lineage>
        <taxon>Eukaryota</taxon>
        <taxon>Metazoa</taxon>
        <taxon>Ecdysozoa</taxon>
        <taxon>Nematoda</taxon>
        <taxon>Chromadorea</taxon>
        <taxon>Rhabditida</taxon>
        <taxon>Rhabditina</taxon>
        <taxon>Rhabditomorpha</taxon>
        <taxon>Strongyloidea</taxon>
        <taxon>Ancylostomatidae</taxon>
        <taxon>Ancylostomatinae</taxon>
        <taxon>Ancylostoma</taxon>
    </lineage>
</organism>
<gene>
    <name evidence="2" type="primary">Acey_s0030.g2108</name>
    <name evidence="2" type="ORF">Y032_0030g2108</name>
</gene>
<sequence>MSGAVNIGDHPFSGTPQPQHQEPYPIYLTVGGKTQRVYIQPGWFLSTLLFNVTHPSTCSFLCASAVS</sequence>
<name>A0A016UQ44_9BILA</name>
<keyword evidence="3" id="KW-1185">Reference proteome</keyword>